<dbReference type="OrthoDB" id="3575693at2"/>
<reference evidence="1 2" key="1">
    <citation type="submission" date="2019-05" db="EMBL/GenBank/DDBJ databases">
        <authorList>
            <person name="Lee S.D."/>
        </authorList>
    </citation>
    <scope>NUCLEOTIDE SEQUENCE [LARGE SCALE GENOMIC DNA]</scope>
    <source>
        <strain evidence="1 2">C5-26</strain>
    </source>
</reference>
<reference evidence="1 2" key="2">
    <citation type="submission" date="2019-08" db="EMBL/GenBank/DDBJ databases">
        <title>Jejuicoccus antrihumi gen. nov., sp. nov., a new member of the family Dermacoccaceae isolated from a cave.</title>
        <authorList>
            <person name="Schumann P."/>
            <person name="Kim I.S."/>
        </authorList>
    </citation>
    <scope>NUCLEOTIDE SEQUENCE [LARGE SCALE GENOMIC DNA]</scope>
    <source>
        <strain evidence="1 2">C5-26</strain>
    </source>
</reference>
<comment type="caution">
    <text evidence="1">The sequence shown here is derived from an EMBL/GenBank/DDBJ whole genome shotgun (WGS) entry which is preliminary data.</text>
</comment>
<sequence length="81" mass="9747">MNRLFWWVRTNSQKYLLEATQTELAKQYGRSGPVGRKTPEVVFWKYVFVPLYRRLPWSIKHRVIVAMPGSHRKQWTSTQKP</sequence>
<proteinExistence type="predicted"/>
<evidence type="ECO:0000313" key="1">
    <source>
        <dbReference type="EMBL" id="TWP38029.1"/>
    </source>
</evidence>
<gene>
    <name evidence="1" type="ORF">FGL98_04810</name>
</gene>
<organism evidence="1 2">
    <name type="scientific">Leekyejoonella antrihumi</name>
    <dbReference type="NCBI Taxonomy" id="1660198"/>
    <lineage>
        <taxon>Bacteria</taxon>
        <taxon>Bacillati</taxon>
        <taxon>Actinomycetota</taxon>
        <taxon>Actinomycetes</taxon>
        <taxon>Micrococcales</taxon>
        <taxon>Dermacoccaceae</taxon>
        <taxon>Leekyejoonella</taxon>
    </lineage>
</organism>
<accession>A0A563E6V3</accession>
<dbReference type="Proteomes" id="UP000320244">
    <property type="component" value="Unassembled WGS sequence"/>
</dbReference>
<dbReference type="AlphaFoldDB" id="A0A563E6V3"/>
<dbReference type="RefSeq" id="WP_146315599.1">
    <property type="nucleotide sequence ID" value="NZ_VCQV01000004.1"/>
</dbReference>
<dbReference type="EMBL" id="VCQV01000004">
    <property type="protein sequence ID" value="TWP38029.1"/>
    <property type="molecule type" value="Genomic_DNA"/>
</dbReference>
<protein>
    <submittedName>
        <fullName evidence="1">Uncharacterized protein</fullName>
    </submittedName>
</protein>
<name>A0A563E6V3_9MICO</name>
<evidence type="ECO:0000313" key="2">
    <source>
        <dbReference type="Proteomes" id="UP000320244"/>
    </source>
</evidence>
<keyword evidence="2" id="KW-1185">Reference proteome</keyword>